<sequence length="132" mass="14406">MSQHEIDPAGEPYHPENLDSKEYVGAATYFELDLRAGVVLEVEEFSEMRKPSYKIRVNFGPIIGKLWSSAQITNYSRAQLIGRTVVGAVNLGDKTLPTGFISQFLVLGALDPDGTVRLLELPEGVLPGSMVA</sequence>
<dbReference type="EMBL" id="KF900782">
    <property type="protein sequence ID" value="AIF06824.1"/>
    <property type="molecule type" value="Genomic_DNA"/>
</dbReference>
<organism evidence="5">
    <name type="scientific">uncultured marine group II/III euryarchaeote KM3_196_E05</name>
    <dbReference type="NCBI Taxonomy" id="1457971"/>
    <lineage>
        <taxon>Archaea</taxon>
        <taxon>Methanobacteriati</taxon>
        <taxon>Methanobacteriota</taxon>
        <taxon>environmental samples</taxon>
    </lineage>
</organism>
<evidence type="ECO:0000313" key="5">
    <source>
        <dbReference type="EMBL" id="AIF06824.1"/>
    </source>
</evidence>
<keyword evidence="1 3" id="KW-0820">tRNA-binding</keyword>
<protein>
    <submittedName>
        <fullName evidence="5">Nucleic acid binding protein</fullName>
    </submittedName>
</protein>
<dbReference type="GO" id="GO:0000049">
    <property type="term" value="F:tRNA binding"/>
    <property type="evidence" value="ECO:0007669"/>
    <property type="project" value="UniProtKB-UniRule"/>
</dbReference>
<feature type="domain" description="TRNA-binding" evidence="4">
    <location>
        <begin position="28"/>
        <end position="132"/>
    </location>
</feature>
<evidence type="ECO:0000256" key="2">
    <source>
        <dbReference type="ARBA" id="ARBA00022884"/>
    </source>
</evidence>
<name>A0A075GST0_9EURY</name>
<reference evidence="5" key="1">
    <citation type="journal article" date="2014" name="Genome Biol. Evol.">
        <title>Pangenome evidence for extensive interdomain horizontal transfer affecting lineage core and shell genes in uncultured planktonic thaumarchaeota and euryarchaeota.</title>
        <authorList>
            <person name="Deschamps P."/>
            <person name="Zivanovic Y."/>
            <person name="Moreira D."/>
            <person name="Rodriguez-Valera F."/>
            <person name="Lopez-Garcia P."/>
        </authorList>
    </citation>
    <scope>NUCLEOTIDE SEQUENCE</scope>
</reference>
<dbReference type="AlphaFoldDB" id="A0A075GST0"/>
<dbReference type="SUPFAM" id="SSF50249">
    <property type="entry name" value="Nucleic acid-binding proteins"/>
    <property type="match status" value="1"/>
</dbReference>
<dbReference type="InterPro" id="IPR012340">
    <property type="entry name" value="NA-bd_OB-fold"/>
</dbReference>
<keyword evidence="2 3" id="KW-0694">RNA-binding</keyword>
<dbReference type="PROSITE" id="PS50886">
    <property type="entry name" value="TRBD"/>
    <property type="match status" value="1"/>
</dbReference>
<evidence type="ECO:0000256" key="1">
    <source>
        <dbReference type="ARBA" id="ARBA00022555"/>
    </source>
</evidence>
<dbReference type="Gene3D" id="2.40.50.140">
    <property type="entry name" value="Nucleic acid-binding proteins"/>
    <property type="match status" value="1"/>
</dbReference>
<proteinExistence type="predicted"/>
<dbReference type="InterPro" id="IPR002547">
    <property type="entry name" value="tRNA-bd_dom"/>
</dbReference>
<evidence type="ECO:0000256" key="3">
    <source>
        <dbReference type="PROSITE-ProRule" id="PRU00209"/>
    </source>
</evidence>
<accession>A0A075GST0</accession>
<evidence type="ECO:0000259" key="4">
    <source>
        <dbReference type="PROSITE" id="PS50886"/>
    </source>
</evidence>